<evidence type="ECO:0000313" key="2">
    <source>
        <dbReference type="EMBL" id="BCX29945.1"/>
    </source>
</evidence>
<name>A0ABN6GGL4_LATCU</name>
<proteinExistence type="predicted"/>
<sequence>MENKHVNKIALGTFIGLTMALCATVRSIPTLAATGWAQISYSIFAVLFFALPMI</sequence>
<evidence type="ECO:0008006" key="4">
    <source>
        <dbReference type="Google" id="ProtNLM"/>
    </source>
</evidence>
<dbReference type="Proteomes" id="UP000825100">
    <property type="component" value="Chromosome"/>
</dbReference>
<feature type="transmembrane region" description="Helical" evidence="1">
    <location>
        <begin position="32"/>
        <end position="51"/>
    </location>
</feature>
<evidence type="ECO:0000313" key="3">
    <source>
        <dbReference type="Proteomes" id="UP000825100"/>
    </source>
</evidence>
<keyword evidence="3" id="KW-1185">Reference proteome</keyword>
<protein>
    <recommendedName>
        <fullName evidence="4">Amino acid permease</fullName>
    </recommendedName>
</protein>
<dbReference type="EMBL" id="AP024685">
    <property type="protein sequence ID" value="BCX29945.1"/>
    <property type="molecule type" value="Genomic_DNA"/>
</dbReference>
<keyword evidence="1" id="KW-0472">Membrane</keyword>
<organism evidence="2 3">
    <name type="scientific">Latilactobacillus curvatus</name>
    <name type="common">Lactobacillus curvatus</name>
    <dbReference type="NCBI Taxonomy" id="28038"/>
    <lineage>
        <taxon>Bacteria</taxon>
        <taxon>Bacillati</taxon>
        <taxon>Bacillota</taxon>
        <taxon>Bacilli</taxon>
        <taxon>Lactobacillales</taxon>
        <taxon>Lactobacillaceae</taxon>
        <taxon>Latilactobacillus</taxon>
    </lineage>
</organism>
<gene>
    <name evidence="2" type="ORF">LTWDN19_05120</name>
</gene>
<keyword evidence="1" id="KW-0812">Transmembrane</keyword>
<accession>A0ABN6GGL4</accession>
<keyword evidence="1" id="KW-1133">Transmembrane helix</keyword>
<reference evidence="2 3" key="1">
    <citation type="submission" date="2021-05" db="EMBL/GenBank/DDBJ databases">
        <title>Complete Genome Sequence of Latilactobacillus sp. Strain WDN19, a High D-Aspartate-producing Lactic Acid Bacterium Isolated from a Japanese Pickle.</title>
        <authorList>
            <person name="Kajitani K."/>
            <person name="Takahashi S."/>
        </authorList>
    </citation>
    <scope>NUCLEOTIDE SEQUENCE [LARGE SCALE GENOMIC DNA]</scope>
    <source>
        <strain evidence="2 3">WDN19</strain>
    </source>
</reference>
<evidence type="ECO:0000256" key="1">
    <source>
        <dbReference type="SAM" id="Phobius"/>
    </source>
</evidence>